<gene>
    <name evidence="1" type="ORF">EXIGLDRAFT_719048</name>
</gene>
<dbReference type="AlphaFoldDB" id="A0A165HC26"/>
<evidence type="ECO:0000313" key="1">
    <source>
        <dbReference type="EMBL" id="KZV91744.1"/>
    </source>
</evidence>
<dbReference type="EMBL" id="KV426021">
    <property type="protein sequence ID" value="KZV91744.1"/>
    <property type="molecule type" value="Genomic_DNA"/>
</dbReference>
<organism evidence="1 2">
    <name type="scientific">Exidia glandulosa HHB12029</name>
    <dbReference type="NCBI Taxonomy" id="1314781"/>
    <lineage>
        <taxon>Eukaryota</taxon>
        <taxon>Fungi</taxon>
        <taxon>Dikarya</taxon>
        <taxon>Basidiomycota</taxon>
        <taxon>Agaricomycotina</taxon>
        <taxon>Agaricomycetes</taxon>
        <taxon>Auriculariales</taxon>
        <taxon>Exidiaceae</taxon>
        <taxon>Exidia</taxon>
    </lineage>
</organism>
<dbReference type="Proteomes" id="UP000077266">
    <property type="component" value="Unassembled WGS sequence"/>
</dbReference>
<name>A0A165HC26_EXIGL</name>
<protein>
    <submittedName>
        <fullName evidence="1">Uncharacterized protein</fullName>
    </submittedName>
</protein>
<sequence>MQASSSQALARWRHSQHTCDPFGRSDSQACEKQCVERATFAPPLSHALPGARLEIVALLVEAHIQRGADAPASRWFVARCHPAFIRTSAATNLSFRHSLIARGSRLEHDFCFSCVLSLRSASRA</sequence>
<accession>A0A165HC26</accession>
<keyword evidence="2" id="KW-1185">Reference proteome</keyword>
<proteinExistence type="predicted"/>
<dbReference type="InParanoid" id="A0A165HC26"/>
<reference evidence="1 2" key="1">
    <citation type="journal article" date="2016" name="Mol. Biol. Evol.">
        <title>Comparative Genomics of Early-Diverging Mushroom-Forming Fungi Provides Insights into the Origins of Lignocellulose Decay Capabilities.</title>
        <authorList>
            <person name="Nagy L.G."/>
            <person name="Riley R."/>
            <person name="Tritt A."/>
            <person name="Adam C."/>
            <person name="Daum C."/>
            <person name="Floudas D."/>
            <person name="Sun H."/>
            <person name="Yadav J.S."/>
            <person name="Pangilinan J."/>
            <person name="Larsson K.H."/>
            <person name="Matsuura K."/>
            <person name="Barry K."/>
            <person name="Labutti K."/>
            <person name="Kuo R."/>
            <person name="Ohm R.A."/>
            <person name="Bhattacharya S.S."/>
            <person name="Shirouzu T."/>
            <person name="Yoshinaga Y."/>
            <person name="Martin F.M."/>
            <person name="Grigoriev I.V."/>
            <person name="Hibbett D.S."/>
        </authorList>
    </citation>
    <scope>NUCLEOTIDE SEQUENCE [LARGE SCALE GENOMIC DNA]</scope>
    <source>
        <strain evidence="1 2">HHB12029</strain>
    </source>
</reference>
<evidence type="ECO:0000313" key="2">
    <source>
        <dbReference type="Proteomes" id="UP000077266"/>
    </source>
</evidence>